<evidence type="ECO:0000256" key="5">
    <source>
        <dbReference type="ARBA" id="ARBA00022692"/>
    </source>
</evidence>
<feature type="transmembrane region" description="Helical" evidence="10">
    <location>
        <begin position="66"/>
        <end position="82"/>
    </location>
</feature>
<evidence type="ECO:0000256" key="2">
    <source>
        <dbReference type="ARBA" id="ARBA00011036"/>
    </source>
</evidence>
<accession>A0A7K9BZT7</accession>
<dbReference type="PANTHER" id="PTHR11730">
    <property type="entry name" value="AMMONIUM TRANSPORTER"/>
    <property type="match status" value="1"/>
</dbReference>
<dbReference type="GO" id="GO:0005886">
    <property type="term" value="C:plasma membrane"/>
    <property type="evidence" value="ECO:0007669"/>
    <property type="project" value="UniProtKB-SubCell"/>
</dbReference>
<dbReference type="PANTHER" id="PTHR11730:SF42">
    <property type="entry name" value="AMMONIUM TRANSPORTER RH TYPE B"/>
    <property type="match status" value="1"/>
</dbReference>
<evidence type="ECO:0000256" key="10">
    <source>
        <dbReference type="SAM" id="Phobius"/>
    </source>
</evidence>
<dbReference type="GO" id="GO:0097272">
    <property type="term" value="P:ammonium homeostasis"/>
    <property type="evidence" value="ECO:0007669"/>
    <property type="project" value="TreeGrafter"/>
</dbReference>
<evidence type="ECO:0000313" key="12">
    <source>
        <dbReference type="EMBL" id="NXG45843.1"/>
    </source>
</evidence>
<feature type="non-terminal residue" evidence="12">
    <location>
        <position position="415"/>
    </location>
</feature>
<dbReference type="EMBL" id="VWZI01009493">
    <property type="protein sequence ID" value="NXG45843.1"/>
    <property type="molecule type" value="Genomic_DNA"/>
</dbReference>
<keyword evidence="8" id="KW-0924">Ammonia transport</keyword>
<evidence type="ECO:0000256" key="8">
    <source>
        <dbReference type="ARBA" id="ARBA00023177"/>
    </source>
</evidence>
<evidence type="ECO:0000256" key="6">
    <source>
        <dbReference type="ARBA" id="ARBA00022989"/>
    </source>
</evidence>
<dbReference type="InterPro" id="IPR029020">
    <property type="entry name" value="Ammonium/urea_transptr"/>
</dbReference>
<keyword evidence="3" id="KW-0813">Transport</keyword>
<feature type="transmembrane region" description="Helical" evidence="10">
    <location>
        <begin position="219"/>
        <end position="240"/>
    </location>
</feature>
<evidence type="ECO:0000256" key="1">
    <source>
        <dbReference type="ARBA" id="ARBA00004651"/>
    </source>
</evidence>
<dbReference type="Gene3D" id="1.10.3430.10">
    <property type="entry name" value="Ammonium transporter AmtB like domains"/>
    <property type="match status" value="1"/>
</dbReference>
<evidence type="ECO:0000259" key="11">
    <source>
        <dbReference type="Pfam" id="PF00909"/>
    </source>
</evidence>
<feature type="transmembrane region" description="Helical" evidence="10">
    <location>
        <begin position="252"/>
        <end position="275"/>
    </location>
</feature>
<feature type="transmembrane region" description="Helical" evidence="10">
    <location>
        <begin position="304"/>
        <end position="328"/>
    </location>
</feature>
<feature type="transmembrane region" description="Helical" evidence="10">
    <location>
        <begin position="126"/>
        <end position="144"/>
    </location>
</feature>
<gene>
    <name evidence="12" type="primary">Rhbg</name>
    <name evidence="12" type="ORF">PSIHAE_R01362</name>
</gene>
<keyword evidence="5 10" id="KW-0812">Transmembrane</keyword>
<comment type="subcellular location">
    <subcellularLocation>
        <location evidence="1">Cell membrane</location>
        <topology evidence="1">Multi-pass membrane protein</topology>
    </subcellularLocation>
</comment>
<evidence type="ECO:0000256" key="4">
    <source>
        <dbReference type="ARBA" id="ARBA00022475"/>
    </source>
</evidence>
<comment type="similarity">
    <text evidence="2">Belongs to the ammonium transporter (TC 2.A.49) family. Rh subfamily.</text>
</comment>
<dbReference type="GO" id="GO:0008519">
    <property type="term" value="F:ammonium channel activity"/>
    <property type="evidence" value="ECO:0007669"/>
    <property type="project" value="InterPro"/>
</dbReference>
<sequence length="415" mass="43763">MAEPPSITPRLWLSGLCFLLQSLSIIFFATFVRYGPERSPNLCPQQLNCSWRNQDLAFQPPRFRDVHLQALLGFGLLVAFLGRYGPGSVAISILLVAFALQWATLLQGFLYSFLNGKIYVGAQSMVSADFCTAAVLISTGALLGRLSPIQALLLTLLGVLLFSLNEYILLSLLGVSDSGGSLTVHTFGASFGLMVSRILHQPRVGKRKGQQGPGQQPEVFAVLGTFYLWLFWPSFASASSSSSSSSASAEPWAVLNACFALAASTMGTFVISPLLSEGTALSMVQLQDASLAGMAMLGMGGEMLLTPFGALAAGFLAGLLPPLGFRFLTPLLSSKLKIQDPCGVLNVHWVPGVLGALLGTLLTLLATADAYGGRLELVLPLVAQGSRTVASQALCQLCALPLTLLMATLGGCITG</sequence>
<feature type="non-terminal residue" evidence="12">
    <location>
        <position position="1"/>
    </location>
</feature>
<keyword evidence="9" id="KW-0325">Glycoprotein</keyword>
<dbReference type="OrthoDB" id="534912at2759"/>
<organism evidence="12 13">
    <name type="scientific">Psilopogon haemacephalus</name>
    <name type="common">coppersmith barbet</name>
    <dbReference type="NCBI Taxonomy" id="2585815"/>
    <lineage>
        <taxon>Eukaryota</taxon>
        <taxon>Metazoa</taxon>
        <taxon>Chordata</taxon>
        <taxon>Craniata</taxon>
        <taxon>Vertebrata</taxon>
        <taxon>Euteleostomi</taxon>
        <taxon>Archelosauria</taxon>
        <taxon>Archosauria</taxon>
        <taxon>Dinosauria</taxon>
        <taxon>Saurischia</taxon>
        <taxon>Theropoda</taxon>
        <taxon>Coelurosauria</taxon>
        <taxon>Aves</taxon>
        <taxon>Neognathae</taxon>
        <taxon>Neoaves</taxon>
        <taxon>Telluraves</taxon>
        <taxon>Coraciimorphae</taxon>
        <taxon>Piciformes</taxon>
        <taxon>Megalaimidae</taxon>
        <taxon>Psilopogon</taxon>
    </lineage>
</organism>
<dbReference type="PRINTS" id="PR00342">
    <property type="entry name" value="RHESUSRHD"/>
</dbReference>
<keyword evidence="7 10" id="KW-0472">Membrane</keyword>
<keyword evidence="6 10" id="KW-1133">Transmembrane helix</keyword>
<dbReference type="Pfam" id="PF00909">
    <property type="entry name" value="Ammonium_transp"/>
    <property type="match status" value="1"/>
</dbReference>
<proteinExistence type="inferred from homology"/>
<dbReference type="AlphaFoldDB" id="A0A7K9BZT7"/>
<feature type="transmembrane region" description="Helical" evidence="10">
    <location>
        <begin position="151"/>
        <end position="170"/>
    </location>
</feature>
<feature type="transmembrane region" description="Helical" evidence="10">
    <location>
        <begin position="182"/>
        <end position="199"/>
    </location>
</feature>
<dbReference type="InterPro" id="IPR002229">
    <property type="entry name" value="RhesusRHD"/>
</dbReference>
<evidence type="ECO:0000256" key="3">
    <source>
        <dbReference type="ARBA" id="ARBA00022448"/>
    </source>
</evidence>
<feature type="domain" description="Ammonium transporter AmtB-like" evidence="11">
    <location>
        <begin position="63"/>
        <end position="414"/>
    </location>
</feature>
<dbReference type="Proteomes" id="UP000574528">
    <property type="component" value="Unassembled WGS sequence"/>
</dbReference>
<feature type="transmembrane region" description="Helical" evidence="10">
    <location>
        <begin position="12"/>
        <end position="32"/>
    </location>
</feature>
<protein>
    <submittedName>
        <fullName evidence="12">RHBG protein</fullName>
    </submittedName>
</protein>
<keyword evidence="13" id="KW-1185">Reference proteome</keyword>
<reference evidence="12 13" key="1">
    <citation type="submission" date="2019-09" db="EMBL/GenBank/DDBJ databases">
        <title>Bird 10,000 Genomes (B10K) Project - Family phase.</title>
        <authorList>
            <person name="Zhang G."/>
        </authorList>
    </citation>
    <scope>NUCLEOTIDE SEQUENCE [LARGE SCALE GENOMIC DNA]</scope>
    <source>
        <strain evidence="12">B10K-DU-001-24</strain>
        <tissue evidence="12">Muscle</tissue>
    </source>
</reference>
<dbReference type="SUPFAM" id="SSF111352">
    <property type="entry name" value="Ammonium transporter"/>
    <property type="match status" value="1"/>
</dbReference>
<keyword evidence="4" id="KW-1003">Cell membrane</keyword>
<evidence type="ECO:0000256" key="9">
    <source>
        <dbReference type="ARBA" id="ARBA00023180"/>
    </source>
</evidence>
<name>A0A7K9BZT7_9PICI</name>
<comment type="caution">
    <text evidence="12">The sequence shown here is derived from an EMBL/GenBank/DDBJ whole genome shotgun (WGS) entry which is preliminary data.</text>
</comment>
<evidence type="ECO:0000256" key="7">
    <source>
        <dbReference type="ARBA" id="ARBA00023136"/>
    </source>
</evidence>
<evidence type="ECO:0000313" key="13">
    <source>
        <dbReference type="Proteomes" id="UP000574528"/>
    </source>
</evidence>
<dbReference type="InterPro" id="IPR024041">
    <property type="entry name" value="NH4_transpt_AmtB-like_dom"/>
</dbReference>
<feature type="transmembrane region" description="Helical" evidence="10">
    <location>
        <begin position="348"/>
        <end position="368"/>
    </location>
</feature>
<feature type="transmembrane region" description="Helical" evidence="10">
    <location>
        <begin position="89"/>
        <end position="114"/>
    </location>
</feature>